<evidence type="ECO:0000313" key="14">
    <source>
        <dbReference type="EMBL" id="GMI22623.1"/>
    </source>
</evidence>
<keyword evidence="8" id="KW-0460">Magnesium</keyword>
<organism evidence="14 15">
    <name type="scientific">Triparma columacea</name>
    <dbReference type="NCBI Taxonomy" id="722753"/>
    <lineage>
        <taxon>Eukaryota</taxon>
        <taxon>Sar</taxon>
        <taxon>Stramenopiles</taxon>
        <taxon>Ochrophyta</taxon>
        <taxon>Bolidophyceae</taxon>
        <taxon>Parmales</taxon>
        <taxon>Triparmaceae</taxon>
        <taxon>Triparma</taxon>
    </lineage>
</organism>
<keyword evidence="5" id="KW-0255">Endonuclease</keyword>
<keyword evidence="3" id="KW-0540">Nuclease</keyword>
<keyword evidence="7" id="KW-0378">Hydrolase</keyword>
<evidence type="ECO:0000256" key="8">
    <source>
        <dbReference type="ARBA" id="ARBA00022842"/>
    </source>
</evidence>
<keyword evidence="6" id="KW-0227">DNA damage</keyword>
<evidence type="ECO:0000256" key="7">
    <source>
        <dbReference type="ARBA" id="ARBA00022801"/>
    </source>
</evidence>
<evidence type="ECO:0000313" key="15">
    <source>
        <dbReference type="Proteomes" id="UP001165065"/>
    </source>
</evidence>
<keyword evidence="12" id="KW-0469">Meiosis</keyword>
<evidence type="ECO:0000256" key="5">
    <source>
        <dbReference type="ARBA" id="ARBA00022759"/>
    </source>
</evidence>
<keyword evidence="4" id="KW-0479">Metal-binding</keyword>
<dbReference type="InterPro" id="IPR033310">
    <property type="entry name" value="Mms4/EME1/EME2"/>
</dbReference>
<dbReference type="EMBL" id="BRYA01000552">
    <property type="protein sequence ID" value="GMI22623.1"/>
    <property type="molecule type" value="Genomic_DNA"/>
</dbReference>
<evidence type="ECO:0000256" key="10">
    <source>
        <dbReference type="ARBA" id="ARBA00023204"/>
    </source>
</evidence>
<keyword evidence="9" id="KW-0233">DNA recombination</keyword>
<dbReference type="Pfam" id="PF21292">
    <property type="entry name" value="EME1-MUS81_C"/>
    <property type="match status" value="1"/>
</dbReference>
<dbReference type="GO" id="GO:0048476">
    <property type="term" value="C:Holliday junction resolvase complex"/>
    <property type="evidence" value="ECO:0007669"/>
    <property type="project" value="InterPro"/>
</dbReference>
<evidence type="ECO:0000256" key="6">
    <source>
        <dbReference type="ARBA" id="ARBA00022763"/>
    </source>
</evidence>
<keyword evidence="10" id="KW-0234">DNA repair</keyword>
<dbReference type="InterPro" id="IPR042530">
    <property type="entry name" value="EME1/EME2_C"/>
</dbReference>
<feature type="compositionally biased region" description="Low complexity" evidence="13">
    <location>
        <begin position="11"/>
        <end position="31"/>
    </location>
</feature>
<evidence type="ECO:0000256" key="2">
    <source>
        <dbReference type="ARBA" id="ARBA00004123"/>
    </source>
</evidence>
<dbReference type="PANTHER" id="PTHR21077">
    <property type="entry name" value="EME1 PROTEIN"/>
    <property type="match status" value="1"/>
</dbReference>
<dbReference type="Gene3D" id="1.10.150.670">
    <property type="entry name" value="Crossover junction endonuclease EME1, DNA-binding domain"/>
    <property type="match status" value="1"/>
</dbReference>
<evidence type="ECO:0008006" key="16">
    <source>
        <dbReference type="Google" id="ProtNLM"/>
    </source>
</evidence>
<evidence type="ECO:0000256" key="13">
    <source>
        <dbReference type="SAM" id="MobiDB-lite"/>
    </source>
</evidence>
<dbReference type="Gene3D" id="3.40.50.10130">
    <property type="match status" value="1"/>
</dbReference>
<accession>A0A9W7FXB2</accession>
<dbReference type="AlphaFoldDB" id="A0A9W7FXB2"/>
<name>A0A9W7FXB2_9STRA</name>
<feature type="compositionally biased region" description="Basic and acidic residues" evidence="13">
    <location>
        <begin position="115"/>
        <end position="134"/>
    </location>
</feature>
<dbReference type="Proteomes" id="UP001165065">
    <property type="component" value="Unassembled WGS sequence"/>
</dbReference>
<comment type="caution">
    <text evidence="14">The sequence shown here is derived from an EMBL/GenBank/DDBJ whole genome shotgun (WGS) entry which is preliminary data.</text>
</comment>
<protein>
    <recommendedName>
        <fullName evidence="16">ERCC4 domain-containing protein</fullName>
    </recommendedName>
</protein>
<dbReference type="GO" id="GO:0005634">
    <property type="term" value="C:nucleus"/>
    <property type="evidence" value="ECO:0007669"/>
    <property type="project" value="UniProtKB-SubCell"/>
</dbReference>
<proteinExistence type="predicted"/>
<comment type="subcellular location">
    <subcellularLocation>
        <location evidence="2">Nucleus</location>
    </subcellularLocation>
</comment>
<sequence length="457" mass="50760">MDYETIDLCTPPRSMSLSPPSPPSSSTIPYPIQETPFGNAPPPPTLDSNRKSNRSVRSTTTNKSNNTSIFSDDDDLLTQPDFLEGWEAPSPSKAEKRGGRRRGQSPEKVAAKRTKAQEKAAAKEAKAQEKAFERARKKRLQREEKDAKKDAKLRLQQAKGNFATKEICVMVEKSLHNASAGQSMKSVLSASELMCRPDSSSKVPGSLRWYRCPFTLGGATDDITKEGAVESDVVAVLFDDPKVFLRLLRKPAPLSDDYPKLTKWVKEAREELGKEKRVFIIVVNAAGELTDQWNNSPSRRTSGIPCTDSDLEDAVIWMLLEARIECILARTLPEAFEAVCDLTKSLAQEPYVQEPTELLCMKGLKADKTIAGMSEDARARYAFTRMLQQFPSVSAAKAASVSQYYPTINHLLSAYNNCNSDDERAGLLMSCFGGKKEGKLSEDIWRFMCSNNGDHVW</sequence>
<keyword evidence="15" id="KW-1185">Reference proteome</keyword>
<evidence type="ECO:0000256" key="1">
    <source>
        <dbReference type="ARBA" id="ARBA00001946"/>
    </source>
</evidence>
<evidence type="ECO:0000256" key="9">
    <source>
        <dbReference type="ARBA" id="ARBA00023172"/>
    </source>
</evidence>
<dbReference type="GO" id="GO:0051321">
    <property type="term" value="P:meiotic cell cycle"/>
    <property type="evidence" value="ECO:0007669"/>
    <property type="project" value="UniProtKB-KW"/>
</dbReference>
<evidence type="ECO:0000256" key="3">
    <source>
        <dbReference type="ARBA" id="ARBA00022722"/>
    </source>
</evidence>
<gene>
    <name evidence="14" type="ORF">TrCOL_g1238</name>
</gene>
<keyword evidence="11" id="KW-0539">Nucleus</keyword>
<dbReference type="GO" id="GO:0046872">
    <property type="term" value="F:metal ion binding"/>
    <property type="evidence" value="ECO:0007669"/>
    <property type="project" value="UniProtKB-KW"/>
</dbReference>
<dbReference type="GO" id="GO:0004519">
    <property type="term" value="F:endonuclease activity"/>
    <property type="evidence" value="ECO:0007669"/>
    <property type="project" value="UniProtKB-KW"/>
</dbReference>
<dbReference type="OrthoDB" id="343092at2759"/>
<dbReference type="GO" id="GO:0006310">
    <property type="term" value="P:DNA recombination"/>
    <property type="evidence" value="ECO:0007669"/>
    <property type="project" value="UniProtKB-KW"/>
</dbReference>
<feature type="region of interest" description="Disordered" evidence="13">
    <location>
        <begin position="1"/>
        <end position="150"/>
    </location>
</feature>
<feature type="compositionally biased region" description="Basic and acidic residues" evidence="13">
    <location>
        <begin position="141"/>
        <end position="150"/>
    </location>
</feature>
<dbReference type="GO" id="GO:0016787">
    <property type="term" value="F:hydrolase activity"/>
    <property type="evidence" value="ECO:0007669"/>
    <property type="project" value="UniProtKB-KW"/>
</dbReference>
<dbReference type="GO" id="GO:0006281">
    <property type="term" value="P:DNA repair"/>
    <property type="evidence" value="ECO:0007669"/>
    <property type="project" value="UniProtKB-KW"/>
</dbReference>
<evidence type="ECO:0000256" key="12">
    <source>
        <dbReference type="ARBA" id="ARBA00023254"/>
    </source>
</evidence>
<feature type="compositionally biased region" description="Low complexity" evidence="13">
    <location>
        <begin position="55"/>
        <end position="68"/>
    </location>
</feature>
<evidence type="ECO:0000256" key="4">
    <source>
        <dbReference type="ARBA" id="ARBA00022723"/>
    </source>
</evidence>
<reference evidence="15" key="1">
    <citation type="journal article" date="2023" name="Commun. Biol.">
        <title>Genome analysis of Parmales, the sister group of diatoms, reveals the evolutionary specialization of diatoms from phago-mixotrophs to photoautotrophs.</title>
        <authorList>
            <person name="Ban H."/>
            <person name="Sato S."/>
            <person name="Yoshikawa S."/>
            <person name="Yamada K."/>
            <person name="Nakamura Y."/>
            <person name="Ichinomiya M."/>
            <person name="Sato N."/>
            <person name="Blanc-Mathieu R."/>
            <person name="Endo H."/>
            <person name="Kuwata A."/>
            <person name="Ogata H."/>
        </authorList>
    </citation>
    <scope>NUCLEOTIDE SEQUENCE [LARGE SCALE GENOMIC DNA]</scope>
</reference>
<evidence type="ECO:0000256" key="11">
    <source>
        <dbReference type="ARBA" id="ARBA00023242"/>
    </source>
</evidence>
<dbReference type="PANTHER" id="PTHR21077:SF5">
    <property type="entry name" value="CROSSOVER JUNCTION ENDONUCLEASE MMS4"/>
    <property type="match status" value="1"/>
</dbReference>
<comment type="cofactor">
    <cofactor evidence="1">
        <name>Mg(2+)</name>
        <dbReference type="ChEBI" id="CHEBI:18420"/>
    </cofactor>
</comment>